<dbReference type="PANTHER" id="PTHR33734">
    <property type="entry name" value="LYSM DOMAIN-CONTAINING GPI-ANCHORED PROTEIN 2"/>
    <property type="match status" value="1"/>
</dbReference>
<protein>
    <submittedName>
        <fullName evidence="3">LysM peptidoglycan-binding domain-containing protein</fullName>
    </submittedName>
</protein>
<dbReference type="SUPFAM" id="SSF54106">
    <property type="entry name" value="LysM domain"/>
    <property type="match status" value="3"/>
</dbReference>
<dbReference type="CDD" id="cd00118">
    <property type="entry name" value="LysM"/>
    <property type="match status" value="3"/>
</dbReference>
<accession>A0A5N1GLP9</accession>
<dbReference type="OrthoDB" id="2136274at2"/>
<dbReference type="InterPro" id="IPR018392">
    <property type="entry name" value="LysM"/>
</dbReference>
<dbReference type="InterPro" id="IPR001387">
    <property type="entry name" value="Cro/C1-type_HTH"/>
</dbReference>
<dbReference type="Proteomes" id="UP000327148">
    <property type="component" value="Unassembled WGS sequence"/>
</dbReference>
<evidence type="ECO:0000259" key="2">
    <source>
        <dbReference type="PROSITE" id="PS51782"/>
    </source>
</evidence>
<dbReference type="SMART" id="SM00257">
    <property type="entry name" value="LysM"/>
    <property type="match status" value="3"/>
</dbReference>
<dbReference type="AlphaFoldDB" id="A0A5N1GLP9"/>
<dbReference type="EMBL" id="VYWO01000008">
    <property type="protein sequence ID" value="KAA9299640.1"/>
    <property type="molecule type" value="Genomic_DNA"/>
</dbReference>
<feature type="domain" description="LysM" evidence="2">
    <location>
        <begin position="196"/>
        <end position="240"/>
    </location>
</feature>
<gene>
    <name evidence="3" type="ORF">F6I03_09225</name>
</gene>
<feature type="domain" description="HTH cro/C1-type" evidence="1">
    <location>
        <begin position="131"/>
        <end position="147"/>
    </location>
</feature>
<evidence type="ECO:0000313" key="3">
    <source>
        <dbReference type="EMBL" id="KAA9299640.1"/>
    </source>
</evidence>
<name>A0A5N1GLP9_9LACT</name>
<dbReference type="Gene3D" id="3.10.350.10">
    <property type="entry name" value="LysM domain"/>
    <property type="match status" value="3"/>
</dbReference>
<proteinExistence type="predicted"/>
<dbReference type="Pfam" id="PF01476">
    <property type="entry name" value="LysM"/>
    <property type="match status" value="3"/>
</dbReference>
<reference evidence="3 4" key="1">
    <citation type="submission" date="2019-09" db="EMBL/GenBank/DDBJ databases">
        <title>Draft genome sequence assemblies of isolates from the urinary tract.</title>
        <authorList>
            <person name="Mores C.R."/>
            <person name="Putonti C."/>
            <person name="Wolfe A.J."/>
        </authorList>
    </citation>
    <scope>NUCLEOTIDE SEQUENCE [LARGE SCALE GENOMIC DNA]</scope>
    <source>
        <strain evidence="3 4">UMB623</strain>
    </source>
</reference>
<dbReference type="PROSITE" id="PS50943">
    <property type="entry name" value="HTH_CROC1"/>
    <property type="match status" value="1"/>
</dbReference>
<organism evidence="3 4">
    <name type="scientific">Aerococcus sanguinicola</name>
    <dbReference type="NCBI Taxonomy" id="119206"/>
    <lineage>
        <taxon>Bacteria</taxon>
        <taxon>Bacillati</taxon>
        <taxon>Bacillota</taxon>
        <taxon>Bacilli</taxon>
        <taxon>Lactobacillales</taxon>
        <taxon>Aerococcaceae</taxon>
        <taxon>Aerococcus</taxon>
    </lineage>
</organism>
<sequence length="322" mass="36539">MNCTSLHYKLYFYYRIVVVMKRFFGGGHIMKKSLVKKATVGLSLASILLAGNLLLDHTVKAQEMTTNYINYELQQGDYLYKIGKKFGVSVDELMQWNNLKAGYMLHPGDVLRVETSSVSQPNSTYTVQQGDYLYKIAKKFGVTVNDLKQWNNLGRIYMLHPGDQLLIKATQSNNTSSNSTSGSYIPEPQMIPTHMSAYSVRPGDSLWGISRRFGVTLNNLMQWNNLSSGVMLHPNDTLMVKVDELSWTTNSDNTEELISVAFNKIQAQNGGKFTAPNYTYTGDRIDDNTVEVKIYDNHAERMTLNSVYQYNKATNRVEKQMP</sequence>
<evidence type="ECO:0000313" key="4">
    <source>
        <dbReference type="Proteomes" id="UP000327148"/>
    </source>
</evidence>
<comment type="caution">
    <text evidence="3">The sequence shown here is derived from an EMBL/GenBank/DDBJ whole genome shotgun (WGS) entry which is preliminary data.</text>
</comment>
<dbReference type="InterPro" id="IPR036779">
    <property type="entry name" value="LysM_dom_sf"/>
</dbReference>
<feature type="domain" description="LysM" evidence="2">
    <location>
        <begin position="123"/>
        <end position="167"/>
    </location>
</feature>
<dbReference type="STRING" id="119206.AWM72_04715"/>
<dbReference type="PANTHER" id="PTHR33734:SF22">
    <property type="entry name" value="MEMBRANE-BOUND LYTIC MUREIN TRANSGLYCOSYLASE D"/>
    <property type="match status" value="1"/>
</dbReference>
<evidence type="ECO:0000259" key="1">
    <source>
        <dbReference type="PROSITE" id="PS50943"/>
    </source>
</evidence>
<dbReference type="GO" id="GO:0008932">
    <property type="term" value="F:lytic endotransglycosylase activity"/>
    <property type="evidence" value="ECO:0007669"/>
    <property type="project" value="TreeGrafter"/>
</dbReference>
<dbReference type="PROSITE" id="PS51782">
    <property type="entry name" value="LYSM"/>
    <property type="match status" value="3"/>
</dbReference>
<feature type="domain" description="LysM" evidence="2">
    <location>
        <begin position="69"/>
        <end position="113"/>
    </location>
</feature>